<protein>
    <submittedName>
        <fullName evidence="1">Uncharacterized protein</fullName>
    </submittedName>
</protein>
<dbReference type="OrthoDB" id="2020640at2759"/>
<organism evidence="1 2">
    <name type="scientific">Cercospora zeae-maydis SCOH1-5</name>
    <dbReference type="NCBI Taxonomy" id="717836"/>
    <lineage>
        <taxon>Eukaryota</taxon>
        <taxon>Fungi</taxon>
        <taxon>Dikarya</taxon>
        <taxon>Ascomycota</taxon>
        <taxon>Pezizomycotina</taxon>
        <taxon>Dothideomycetes</taxon>
        <taxon>Dothideomycetidae</taxon>
        <taxon>Mycosphaerellales</taxon>
        <taxon>Mycosphaerellaceae</taxon>
        <taxon>Cercospora</taxon>
    </lineage>
</organism>
<name>A0A6A6EZG7_9PEZI</name>
<dbReference type="EMBL" id="ML992724">
    <property type="protein sequence ID" value="KAF2206329.1"/>
    <property type="molecule type" value="Genomic_DNA"/>
</dbReference>
<evidence type="ECO:0000313" key="1">
    <source>
        <dbReference type="EMBL" id="KAF2206329.1"/>
    </source>
</evidence>
<keyword evidence="2" id="KW-1185">Reference proteome</keyword>
<dbReference type="AlphaFoldDB" id="A0A6A6EZG7"/>
<reference evidence="1" key="1">
    <citation type="journal article" date="2020" name="Stud. Mycol.">
        <title>101 Dothideomycetes genomes: a test case for predicting lifestyles and emergence of pathogens.</title>
        <authorList>
            <person name="Haridas S."/>
            <person name="Albert R."/>
            <person name="Binder M."/>
            <person name="Bloem J."/>
            <person name="Labutti K."/>
            <person name="Salamov A."/>
            <person name="Andreopoulos B."/>
            <person name="Baker S."/>
            <person name="Barry K."/>
            <person name="Bills G."/>
            <person name="Bluhm B."/>
            <person name="Cannon C."/>
            <person name="Castanera R."/>
            <person name="Culley D."/>
            <person name="Daum C."/>
            <person name="Ezra D."/>
            <person name="Gonzalez J."/>
            <person name="Henrissat B."/>
            <person name="Kuo A."/>
            <person name="Liang C."/>
            <person name="Lipzen A."/>
            <person name="Lutzoni F."/>
            <person name="Magnuson J."/>
            <person name="Mondo S."/>
            <person name="Nolan M."/>
            <person name="Ohm R."/>
            <person name="Pangilinan J."/>
            <person name="Park H.-J."/>
            <person name="Ramirez L."/>
            <person name="Alfaro M."/>
            <person name="Sun H."/>
            <person name="Tritt A."/>
            <person name="Yoshinaga Y."/>
            <person name="Zwiers L.-H."/>
            <person name="Turgeon B."/>
            <person name="Goodwin S."/>
            <person name="Spatafora J."/>
            <person name="Crous P."/>
            <person name="Grigoriev I."/>
        </authorList>
    </citation>
    <scope>NUCLEOTIDE SEQUENCE</scope>
    <source>
        <strain evidence="1">SCOH1-5</strain>
    </source>
</reference>
<proteinExistence type="predicted"/>
<evidence type="ECO:0000313" key="2">
    <source>
        <dbReference type="Proteomes" id="UP000799539"/>
    </source>
</evidence>
<feature type="non-terminal residue" evidence="1">
    <location>
        <position position="1"/>
    </location>
</feature>
<gene>
    <name evidence="1" type="ORF">CERZMDRAFT_53356</name>
</gene>
<accession>A0A6A6EZG7</accession>
<dbReference type="Proteomes" id="UP000799539">
    <property type="component" value="Unassembled WGS sequence"/>
</dbReference>
<sequence>NYRTNRPKRSLDLRYAKYTVEAVLLPVSVRLLEIPSSIYLVFYIDLLRLAS</sequence>